<dbReference type="InterPro" id="IPR006913">
    <property type="entry name" value="CENP-V/GFA"/>
</dbReference>
<evidence type="ECO:0000259" key="4">
    <source>
        <dbReference type="PROSITE" id="PS51891"/>
    </source>
</evidence>
<feature type="domain" description="CENP-V/GFA" evidence="4">
    <location>
        <begin position="3"/>
        <end position="114"/>
    </location>
</feature>
<organism evidence="5 6">
    <name type="scientific">OM182 bacterium MED-G28</name>
    <dbReference type="NCBI Taxonomy" id="1986256"/>
    <lineage>
        <taxon>Bacteria</taxon>
        <taxon>Pseudomonadati</taxon>
        <taxon>Pseudomonadota</taxon>
        <taxon>Gammaproteobacteria</taxon>
        <taxon>OMG group</taxon>
        <taxon>OM182 clade</taxon>
    </lineage>
</organism>
<dbReference type="GO" id="GO:0016846">
    <property type="term" value="F:carbon-sulfur lyase activity"/>
    <property type="evidence" value="ECO:0007669"/>
    <property type="project" value="InterPro"/>
</dbReference>
<dbReference type="GO" id="GO:0046872">
    <property type="term" value="F:metal ion binding"/>
    <property type="evidence" value="ECO:0007669"/>
    <property type="project" value="UniProtKB-KW"/>
</dbReference>
<dbReference type="Proteomes" id="UP000219329">
    <property type="component" value="Unassembled WGS sequence"/>
</dbReference>
<comment type="caution">
    <text evidence="5">The sequence shown here is derived from an EMBL/GenBank/DDBJ whole genome shotgun (WGS) entry which is preliminary data.</text>
</comment>
<reference evidence="5 6" key="1">
    <citation type="submission" date="2017-08" db="EMBL/GenBank/DDBJ databases">
        <title>Fine stratification of microbial communities through a metagenomic profile of the photic zone.</title>
        <authorList>
            <person name="Haro-Moreno J.M."/>
            <person name="Lopez-Perez M."/>
            <person name="De La Torre J."/>
            <person name="Picazo A."/>
            <person name="Camacho A."/>
            <person name="Rodriguez-Valera F."/>
        </authorList>
    </citation>
    <scope>NUCLEOTIDE SEQUENCE [LARGE SCALE GENOMIC DNA]</scope>
    <source>
        <strain evidence="5">MED-G28</strain>
    </source>
</reference>
<evidence type="ECO:0000256" key="1">
    <source>
        <dbReference type="ARBA" id="ARBA00005495"/>
    </source>
</evidence>
<dbReference type="PROSITE" id="PS51891">
    <property type="entry name" value="CENP_V_GFA"/>
    <property type="match status" value="1"/>
</dbReference>
<sequence length="127" mass="14373">MIFFGRCHCGNVKFEVESTEHAEIENCNCSICIMSGYLHLIVPKSHFRLIAGELELATYTFNSGIAKHYFCKTCGIKPYYIPRSNPDGVDVNVNCLEEVPSKMKITEFDGQNWEQNAHTLAHKSKPS</sequence>
<comment type="similarity">
    <text evidence="1">Belongs to the Gfa family.</text>
</comment>
<dbReference type="PANTHER" id="PTHR28620:SF1">
    <property type="entry name" value="CENP-V_GFA DOMAIN-CONTAINING PROTEIN"/>
    <property type="match status" value="1"/>
</dbReference>
<proteinExistence type="inferred from homology"/>
<dbReference type="EMBL" id="NTJZ01000002">
    <property type="protein sequence ID" value="PDH35063.1"/>
    <property type="molecule type" value="Genomic_DNA"/>
</dbReference>
<keyword evidence="3" id="KW-0862">Zinc</keyword>
<dbReference type="Gene3D" id="2.170.150.70">
    <property type="match status" value="1"/>
</dbReference>
<protein>
    <submittedName>
        <fullName evidence="5">Aldehyde-activating protein</fullName>
    </submittedName>
</protein>
<dbReference type="InterPro" id="IPR011057">
    <property type="entry name" value="Mss4-like_sf"/>
</dbReference>
<evidence type="ECO:0000256" key="3">
    <source>
        <dbReference type="ARBA" id="ARBA00022833"/>
    </source>
</evidence>
<evidence type="ECO:0000313" key="5">
    <source>
        <dbReference type="EMBL" id="PDH35063.1"/>
    </source>
</evidence>
<keyword evidence="2" id="KW-0479">Metal-binding</keyword>
<dbReference type="AlphaFoldDB" id="A0A2A5WFH8"/>
<dbReference type="SUPFAM" id="SSF51316">
    <property type="entry name" value="Mss4-like"/>
    <property type="match status" value="1"/>
</dbReference>
<dbReference type="InterPro" id="IPR052355">
    <property type="entry name" value="CENP-V-like"/>
</dbReference>
<evidence type="ECO:0000313" key="6">
    <source>
        <dbReference type="Proteomes" id="UP000219329"/>
    </source>
</evidence>
<dbReference type="Pfam" id="PF04828">
    <property type="entry name" value="GFA"/>
    <property type="match status" value="1"/>
</dbReference>
<dbReference type="PANTHER" id="PTHR28620">
    <property type="entry name" value="CENTROMERE PROTEIN V"/>
    <property type="match status" value="1"/>
</dbReference>
<accession>A0A2A5WFH8</accession>
<name>A0A2A5WFH8_9GAMM</name>
<evidence type="ECO:0000256" key="2">
    <source>
        <dbReference type="ARBA" id="ARBA00022723"/>
    </source>
</evidence>
<gene>
    <name evidence="5" type="ORF">CNF02_03280</name>
</gene>